<feature type="region of interest" description="Disordered" evidence="1">
    <location>
        <begin position="54"/>
        <end position="79"/>
    </location>
</feature>
<accession>A0A0B6YJZ6</accession>
<proteinExistence type="predicted"/>
<feature type="non-terminal residue" evidence="2">
    <location>
        <position position="135"/>
    </location>
</feature>
<protein>
    <submittedName>
        <fullName evidence="2">Uncharacterized protein</fullName>
    </submittedName>
</protein>
<gene>
    <name evidence="2" type="primary">ORF27811</name>
</gene>
<feature type="region of interest" description="Disordered" evidence="1">
    <location>
        <begin position="111"/>
        <end position="135"/>
    </location>
</feature>
<evidence type="ECO:0000313" key="2">
    <source>
        <dbReference type="EMBL" id="CEK56507.1"/>
    </source>
</evidence>
<dbReference type="EMBL" id="HACG01009642">
    <property type="protein sequence ID" value="CEK56507.1"/>
    <property type="molecule type" value="Transcribed_RNA"/>
</dbReference>
<feature type="non-terminal residue" evidence="2">
    <location>
        <position position="1"/>
    </location>
</feature>
<evidence type="ECO:0000256" key="1">
    <source>
        <dbReference type="SAM" id="MobiDB-lite"/>
    </source>
</evidence>
<feature type="compositionally biased region" description="Pro residues" evidence="1">
    <location>
        <begin position="63"/>
        <end position="77"/>
    </location>
</feature>
<dbReference type="AlphaFoldDB" id="A0A0B6YJZ6"/>
<feature type="compositionally biased region" description="Basic and acidic residues" evidence="1">
    <location>
        <begin position="113"/>
        <end position="128"/>
    </location>
</feature>
<sequence length="135" mass="15574">FHGMTRLPLLHINRTQESAEYPFQNLRNFLQKIPPPQIYAPQFAKHIPPPPLPSTQPLFSFFTPPPQPQRLPPPPYEQPLLFLQPFTSESSTSGFPLLRMLSPGTSYTNSEAAADKLRQKEKVEETRQKLIRQFH</sequence>
<reference evidence="2" key="1">
    <citation type="submission" date="2014-12" db="EMBL/GenBank/DDBJ databases">
        <title>Insight into the proteome of Arion vulgaris.</title>
        <authorList>
            <person name="Aradska J."/>
            <person name="Bulat T."/>
            <person name="Smidak R."/>
            <person name="Sarate P."/>
            <person name="Gangsoo J."/>
            <person name="Sialana F."/>
            <person name="Bilban M."/>
            <person name="Lubec G."/>
        </authorList>
    </citation>
    <scope>NUCLEOTIDE SEQUENCE</scope>
    <source>
        <tissue evidence="2">Skin</tissue>
    </source>
</reference>
<name>A0A0B6YJZ6_9EUPU</name>
<organism evidence="2">
    <name type="scientific">Arion vulgaris</name>
    <dbReference type="NCBI Taxonomy" id="1028688"/>
    <lineage>
        <taxon>Eukaryota</taxon>
        <taxon>Metazoa</taxon>
        <taxon>Spiralia</taxon>
        <taxon>Lophotrochozoa</taxon>
        <taxon>Mollusca</taxon>
        <taxon>Gastropoda</taxon>
        <taxon>Heterobranchia</taxon>
        <taxon>Euthyneura</taxon>
        <taxon>Panpulmonata</taxon>
        <taxon>Eupulmonata</taxon>
        <taxon>Stylommatophora</taxon>
        <taxon>Helicina</taxon>
        <taxon>Arionoidea</taxon>
        <taxon>Arionidae</taxon>
        <taxon>Arion</taxon>
    </lineage>
</organism>